<evidence type="ECO:0000313" key="10">
    <source>
        <dbReference type="EMBL" id="SOB95152.1"/>
    </source>
</evidence>
<organism evidence="10 11">
    <name type="scientific">Rhodobacter maris</name>
    <dbReference type="NCBI Taxonomy" id="446682"/>
    <lineage>
        <taxon>Bacteria</taxon>
        <taxon>Pseudomonadati</taxon>
        <taxon>Pseudomonadota</taxon>
        <taxon>Alphaproteobacteria</taxon>
        <taxon>Rhodobacterales</taxon>
        <taxon>Rhodobacter group</taxon>
        <taxon>Rhodobacter</taxon>
    </lineage>
</organism>
<dbReference type="InterPro" id="IPR011527">
    <property type="entry name" value="ABC1_TM_dom"/>
</dbReference>
<dbReference type="RefSeq" id="WP_097068781.1">
    <property type="nucleotide sequence ID" value="NZ_OBMT01000001.1"/>
</dbReference>
<keyword evidence="4 10" id="KW-0067">ATP-binding</keyword>
<dbReference type="GO" id="GO:0005524">
    <property type="term" value="F:ATP binding"/>
    <property type="evidence" value="ECO:0007669"/>
    <property type="project" value="UniProtKB-KW"/>
</dbReference>
<dbReference type="GO" id="GO:0016887">
    <property type="term" value="F:ATP hydrolysis activity"/>
    <property type="evidence" value="ECO:0007669"/>
    <property type="project" value="InterPro"/>
</dbReference>
<feature type="transmembrane region" description="Helical" evidence="7">
    <location>
        <begin position="200"/>
        <end position="226"/>
    </location>
</feature>
<dbReference type="GO" id="GO:0005886">
    <property type="term" value="C:plasma membrane"/>
    <property type="evidence" value="ECO:0007669"/>
    <property type="project" value="UniProtKB-SubCell"/>
</dbReference>
<evidence type="ECO:0000313" key="11">
    <source>
        <dbReference type="Proteomes" id="UP000219111"/>
    </source>
</evidence>
<evidence type="ECO:0000259" key="8">
    <source>
        <dbReference type="PROSITE" id="PS50893"/>
    </source>
</evidence>
<dbReference type="Gene3D" id="3.40.50.300">
    <property type="entry name" value="P-loop containing nucleotide triphosphate hydrolases"/>
    <property type="match status" value="1"/>
</dbReference>
<dbReference type="Pfam" id="PF00664">
    <property type="entry name" value="ABC_membrane"/>
    <property type="match status" value="1"/>
</dbReference>
<sequence>MADRVIAFDINAARISGAAEGALPKPTPAVARDHALRLPSRARARAELVATYAGCLGAQLPAADILEQMLLMMGAARADAAGAAADEVQPEQIAAVLRAAGMTAAVEQITRLGPGRWPALAQMTPGQLVLVLGQEGDTLFVYDTTCPGQRAEVPLADFTPFFSGRIIRARSTLRQLEARHALETASGHWFWSAFRAQRWAFVEVAVGSLFANILAVSVAMFSMQVYDRVIPHKSESTLWVLALGAILALALEMALKLARSGLMDLAGRKIELTVHSLLMDRLLGMKAAPGRRSPSQLFAAMREFSSVREFFTASTIGTIADIPFIVIFFALVASIGGNLVWVLALGAVLMVVPGFLMQGRMMKITKSTQGASARAAKLLHEAIYEHETVATQRGADRFKRIWEELTTLSAVKSSESRKLSAALTSWAQMVQQATYVSAVVVGTYMVFEGEFTVGAIIAIGILTSRTLAPLTQLAGTLARWANVKGALDGLDEIASADQVQAGGRSYLRAEVIEGAYEVRGLDFKYDPEGASTVDIPALRIPAGQRVAVLGANGSGKSTLLKLLAGIYEPSVGRILLDGVDIGQLHPRDLRRAVGYLSQDVRLFSGTLRDNLNLTQLERDEERLYKALDFAGLGPFLRAHPRGLDLEIRDGGEGLSVGQRQSIGWARLWLQDPSVVILDEPTAALDTTLETTLVSRLETWLEGRTAVIATHRVPILALTARTLILQNGRMAVDGPRDAVLAHLSKAKSGAAP</sequence>
<evidence type="ECO:0000256" key="4">
    <source>
        <dbReference type="ARBA" id="ARBA00022840"/>
    </source>
</evidence>
<dbReference type="PANTHER" id="PTHR43394:SF1">
    <property type="entry name" value="ATP-BINDING CASSETTE SUB-FAMILY B MEMBER 10, MITOCHONDRIAL"/>
    <property type="match status" value="1"/>
</dbReference>
<accession>A0A285RRW8</accession>
<keyword evidence="6 7" id="KW-0472">Membrane</keyword>
<dbReference type="Gene3D" id="1.20.1560.10">
    <property type="entry name" value="ABC transporter type 1, transmembrane domain"/>
    <property type="match status" value="1"/>
</dbReference>
<dbReference type="OrthoDB" id="9808328at2"/>
<dbReference type="Pfam" id="PF00005">
    <property type="entry name" value="ABC_tran"/>
    <property type="match status" value="1"/>
</dbReference>
<keyword evidence="2 7" id="KW-0812">Transmembrane</keyword>
<dbReference type="SUPFAM" id="SSF90123">
    <property type="entry name" value="ABC transporter transmembrane region"/>
    <property type="match status" value="1"/>
</dbReference>
<feature type="transmembrane region" description="Helical" evidence="7">
    <location>
        <begin position="339"/>
        <end position="357"/>
    </location>
</feature>
<keyword evidence="11" id="KW-1185">Reference proteome</keyword>
<dbReference type="Proteomes" id="UP000219111">
    <property type="component" value="Unassembled WGS sequence"/>
</dbReference>
<evidence type="ECO:0000256" key="7">
    <source>
        <dbReference type="SAM" id="Phobius"/>
    </source>
</evidence>
<dbReference type="PANTHER" id="PTHR43394">
    <property type="entry name" value="ATP-DEPENDENT PERMEASE MDL1, MITOCHONDRIAL"/>
    <property type="match status" value="1"/>
</dbReference>
<evidence type="ECO:0000256" key="3">
    <source>
        <dbReference type="ARBA" id="ARBA00022741"/>
    </source>
</evidence>
<gene>
    <name evidence="10" type="ORF">SAMN05877831_101817</name>
</gene>
<evidence type="ECO:0000256" key="2">
    <source>
        <dbReference type="ARBA" id="ARBA00022692"/>
    </source>
</evidence>
<dbReference type="InterPro" id="IPR027417">
    <property type="entry name" value="P-loop_NTPase"/>
</dbReference>
<dbReference type="InterPro" id="IPR036640">
    <property type="entry name" value="ABC1_TM_sf"/>
</dbReference>
<feature type="domain" description="ABC transmembrane type-1" evidence="9">
    <location>
        <begin position="204"/>
        <end position="482"/>
    </location>
</feature>
<comment type="subcellular location">
    <subcellularLocation>
        <location evidence="1">Cell membrane</location>
        <topology evidence="1">Multi-pass membrane protein</topology>
    </subcellularLocation>
</comment>
<dbReference type="EMBL" id="OBMT01000001">
    <property type="protein sequence ID" value="SOB95152.1"/>
    <property type="molecule type" value="Genomic_DNA"/>
</dbReference>
<dbReference type="AlphaFoldDB" id="A0A285RRW8"/>
<feature type="transmembrane region" description="Helical" evidence="7">
    <location>
        <begin position="238"/>
        <end position="258"/>
    </location>
</feature>
<dbReference type="InterPro" id="IPR003439">
    <property type="entry name" value="ABC_transporter-like_ATP-bd"/>
</dbReference>
<reference evidence="11" key="1">
    <citation type="submission" date="2017-08" db="EMBL/GenBank/DDBJ databases">
        <authorList>
            <person name="Varghese N."/>
            <person name="Submissions S."/>
        </authorList>
    </citation>
    <scope>NUCLEOTIDE SEQUENCE [LARGE SCALE GENOMIC DNA]</scope>
    <source>
        <strain evidence="11">JA276</strain>
    </source>
</reference>
<protein>
    <submittedName>
        <fullName evidence="10">ATP-binding cassette subfamily C protein LapB</fullName>
    </submittedName>
</protein>
<dbReference type="PROSITE" id="PS50929">
    <property type="entry name" value="ABC_TM1F"/>
    <property type="match status" value="1"/>
</dbReference>
<evidence type="ECO:0000256" key="6">
    <source>
        <dbReference type="ARBA" id="ARBA00023136"/>
    </source>
</evidence>
<dbReference type="PROSITE" id="PS50893">
    <property type="entry name" value="ABC_TRANSPORTER_2"/>
    <property type="match status" value="1"/>
</dbReference>
<evidence type="ECO:0000256" key="1">
    <source>
        <dbReference type="ARBA" id="ARBA00004651"/>
    </source>
</evidence>
<dbReference type="GO" id="GO:0015421">
    <property type="term" value="F:ABC-type oligopeptide transporter activity"/>
    <property type="evidence" value="ECO:0007669"/>
    <property type="project" value="TreeGrafter"/>
</dbReference>
<keyword evidence="3" id="KW-0547">Nucleotide-binding</keyword>
<dbReference type="SMART" id="SM00382">
    <property type="entry name" value="AAA"/>
    <property type="match status" value="1"/>
</dbReference>
<evidence type="ECO:0000256" key="5">
    <source>
        <dbReference type="ARBA" id="ARBA00022989"/>
    </source>
</evidence>
<dbReference type="SUPFAM" id="SSF52540">
    <property type="entry name" value="P-loop containing nucleoside triphosphate hydrolases"/>
    <property type="match status" value="1"/>
</dbReference>
<name>A0A285RRW8_9RHOB</name>
<feature type="transmembrane region" description="Helical" evidence="7">
    <location>
        <begin position="310"/>
        <end position="333"/>
    </location>
</feature>
<dbReference type="InterPro" id="IPR003593">
    <property type="entry name" value="AAA+_ATPase"/>
</dbReference>
<feature type="domain" description="ABC transporter" evidence="8">
    <location>
        <begin position="518"/>
        <end position="751"/>
    </location>
</feature>
<dbReference type="InterPro" id="IPR039421">
    <property type="entry name" value="Type_1_exporter"/>
</dbReference>
<evidence type="ECO:0000259" key="9">
    <source>
        <dbReference type="PROSITE" id="PS50929"/>
    </source>
</evidence>
<keyword evidence="5 7" id="KW-1133">Transmembrane helix</keyword>
<proteinExistence type="predicted"/>